<dbReference type="AlphaFoldDB" id="A0A7J0FH15"/>
<protein>
    <submittedName>
        <fullName evidence="1">Uncharacterized protein</fullName>
    </submittedName>
</protein>
<accession>A0A7J0FH15</accession>
<sequence length="151" mass="17203">MERKECCRLHTWRRGTNGAHLQIFELGRVAVSKDGRAGNMHRTFMEVTIMNSWRVVVEKDLPELLNSKNWLIGTERWCLQSNGRSKEGMDLTHGGCLYISRTWQFSGRTVIHGFVGIEEPTATSVQMGSVLAEEDGRRGRWSTRLVNGDHS</sequence>
<dbReference type="Proteomes" id="UP000585474">
    <property type="component" value="Unassembled WGS sequence"/>
</dbReference>
<proteinExistence type="predicted"/>
<organism evidence="1 2">
    <name type="scientific">Actinidia rufa</name>
    <dbReference type="NCBI Taxonomy" id="165716"/>
    <lineage>
        <taxon>Eukaryota</taxon>
        <taxon>Viridiplantae</taxon>
        <taxon>Streptophyta</taxon>
        <taxon>Embryophyta</taxon>
        <taxon>Tracheophyta</taxon>
        <taxon>Spermatophyta</taxon>
        <taxon>Magnoliopsida</taxon>
        <taxon>eudicotyledons</taxon>
        <taxon>Gunneridae</taxon>
        <taxon>Pentapetalae</taxon>
        <taxon>asterids</taxon>
        <taxon>Ericales</taxon>
        <taxon>Actinidiaceae</taxon>
        <taxon>Actinidia</taxon>
    </lineage>
</organism>
<evidence type="ECO:0000313" key="2">
    <source>
        <dbReference type="Proteomes" id="UP000585474"/>
    </source>
</evidence>
<gene>
    <name evidence="1" type="ORF">Acr_12g0005210</name>
</gene>
<dbReference type="EMBL" id="BJWL01000012">
    <property type="protein sequence ID" value="GFY97980.1"/>
    <property type="molecule type" value="Genomic_DNA"/>
</dbReference>
<name>A0A7J0FH15_9ERIC</name>
<evidence type="ECO:0000313" key="1">
    <source>
        <dbReference type="EMBL" id="GFY97980.1"/>
    </source>
</evidence>
<comment type="caution">
    <text evidence="1">The sequence shown here is derived from an EMBL/GenBank/DDBJ whole genome shotgun (WGS) entry which is preliminary data.</text>
</comment>
<reference evidence="1 2" key="1">
    <citation type="submission" date="2019-07" db="EMBL/GenBank/DDBJ databases">
        <title>De Novo Assembly of kiwifruit Actinidia rufa.</title>
        <authorList>
            <person name="Sugita-Konishi S."/>
            <person name="Sato K."/>
            <person name="Mori E."/>
            <person name="Abe Y."/>
            <person name="Kisaki G."/>
            <person name="Hamano K."/>
            <person name="Suezawa K."/>
            <person name="Otani M."/>
            <person name="Fukuda T."/>
            <person name="Manabe T."/>
            <person name="Gomi K."/>
            <person name="Tabuchi M."/>
            <person name="Akimitsu K."/>
            <person name="Kataoka I."/>
        </authorList>
    </citation>
    <scope>NUCLEOTIDE SEQUENCE [LARGE SCALE GENOMIC DNA]</scope>
    <source>
        <strain evidence="2">cv. Fuchu</strain>
    </source>
</reference>
<keyword evidence="2" id="KW-1185">Reference proteome</keyword>